<evidence type="ECO:0000313" key="10">
    <source>
        <dbReference type="EMBL" id="KAJ2686668.1"/>
    </source>
</evidence>
<evidence type="ECO:0000256" key="4">
    <source>
        <dbReference type="ARBA" id="ARBA00023163"/>
    </source>
</evidence>
<comment type="caution">
    <text evidence="10">The sequence shown here is derived from an EMBL/GenBank/DDBJ whole genome shotgun (WGS) entry which is preliminary data.</text>
</comment>
<name>A0A9W8L2K5_9FUNG</name>
<dbReference type="Pfam" id="PF18121">
    <property type="entry name" value="TFA2_Winged_2"/>
    <property type="match status" value="1"/>
</dbReference>
<dbReference type="InterPro" id="IPR016656">
    <property type="entry name" value="TFIIE-bsu"/>
</dbReference>
<evidence type="ECO:0000256" key="7">
    <source>
        <dbReference type="PIRNR" id="PIRNR016398"/>
    </source>
</evidence>
<comment type="subunit">
    <text evidence="7">Tetramer of two alpha and two beta chains.</text>
</comment>
<feature type="region of interest" description="Disordered" evidence="8">
    <location>
        <begin position="212"/>
        <end position="240"/>
    </location>
</feature>
<dbReference type="GO" id="GO:0005673">
    <property type="term" value="C:transcription factor TFIIE complex"/>
    <property type="evidence" value="ECO:0007669"/>
    <property type="project" value="UniProtKB-UniRule"/>
</dbReference>
<accession>A0A9W8L2K5</accession>
<evidence type="ECO:0000256" key="5">
    <source>
        <dbReference type="ARBA" id="ARBA00023242"/>
    </source>
</evidence>
<dbReference type="InterPro" id="IPR040501">
    <property type="entry name" value="TFA2_Winged_2"/>
</dbReference>
<dbReference type="InterPro" id="IPR054600">
    <property type="entry name" value="TFA2_E-tether"/>
</dbReference>
<evidence type="ECO:0000256" key="8">
    <source>
        <dbReference type="SAM" id="MobiDB-lite"/>
    </source>
</evidence>
<dbReference type="OrthoDB" id="3907302at2759"/>
<evidence type="ECO:0000259" key="9">
    <source>
        <dbReference type="PROSITE" id="PS51351"/>
    </source>
</evidence>
<keyword evidence="5 7" id="KW-0539">Nucleus</keyword>
<gene>
    <name evidence="10" type="primary">tfa2</name>
    <name evidence="10" type="ORF">IWW39_003463</name>
</gene>
<comment type="similarity">
    <text evidence="7">Belongs to the TFIIE beta subunit family.</text>
</comment>
<organism evidence="10 11">
    <name type="scientific">Coemansia spiralis</name>
    <dbReference type="NCBI Taxonomy" id="417178"/>
    <lineage>
        <taxon>Eukaryota</taxon>
        <taxon>Fungi</taxon>
        <taxon>Fungi incertae sedis</taxon>
        <taxon>Zoopagomycota</taxon>
        <taxon>Kickxellomycotina</taxon>
        <taxon>Kickxellomycetes</taxon>
        <taxon>Kickxellales</taxon>
        <taxon>Kickxellaceae</taxon>
        <taxon>Coemansia</taxon>
    </lineage>
</organism>
<dbReference type="PIRSF" id="PIRSF016398">
    <property type="entry name" value="TFIIE-beta"/>
    <property type="match status" value="1"/>
</dbReference>
<dbReference type="InterPro" id="IPR003166">
    <property type="entry name" value="TFIIE_bsu_DNA-bd"/>
</dbReference>
<evidence type="ECO:0000256" key="1">
    <source>
        <dbReference type="ARBA" id="ARBA00004123"/>
    </source>
</evidence>
<evidence type="ECO:0000256" key="6">
    <source>
        <dbReference type="ARBA" id="ARBA00025581"/>
    </source>
</evidence>
<dbReference type="PROSITE" id="PS51351">
    <property type="entry name" value="TFIIE_BETA_C"/>
    <property type="match status" value="1"/>
</dbReference>
<feature type="domain" description="TFIIE beta" evidence="9">
    <location>
        <begin position="44"/>
        <end position="121"/>
    </location>
</feature>
<sequence length="263" mass="30243">MSDLLAQRKDFKKRVATQPVLAQRRANTPSTAMSSRVLPKQSATLSQIERAHEEASVLTRVHQIITFLKQSQRPCTADEIRLHISEFRDDGPEFQHLTNNAKVIYTAATNTFAYRPEFDIRTAEELVEYLRKLPDHGGLEVKKLTDSYLDTSSVIAELQKKQRILVVSDKTKRPRFIFYNDMPLETAIDDDMKTSWLQLQVPDEPELSREMEKAGLKRMQAEAREEKEQQGVKKTKKSSRITKITNTHLVGIDLTKDYVPESK</sequence>
<dbReference type="Pfam" id="PF02186">
    <property type="entry name" value="TFIIE_beta"/>
    <property type="match status" value="1"/>
</dbReference>
<dbReference type="GO" id="GO:0003677">
    <property type="term" value="F:DNA binding"/>
    <property type="evidence" value="ECO:0007669"/>
    <property type="project" value="UniProtKB-UniRule"/>
</dbReference>
<dbReference type="Proteomes" id="UP001151516">
    <property type="component" value="Unassembled WGS sequence"/>
</dbReference>
<dbReference type="GO" id="GO:0001097">
    <property type="term" value="F:TFIIH-class transcription factor complex binding"/>
    <property type="evidence" value="ECO:0007669"/>
    <property type="project" value="TreeGrafter"/>
</dbReference>
<keyword evidence="4 7" id="KW-0804">Transcription</keyword>
<dbReference type="Pfam" id="PF22254">
    <property type="entry name" value="TFA2_E-tether"/>
    <property type="match status" value="1"/>
</dbReference>
<evidence type="ECO:0000256" key="2">
    <source>
        <dbReference type="ARBA" id="ARBA00023015"/>
    </source>
</evidence>
<proteinExistence type="inferred from homology"/>
<dbReference type="PANTHER" id="PTHR12716:SF8">
    <property type="entry name" value="TRANSCRIPTION INITIATION FACTOR IIE SUBUNIT BETA"/>
    <property type="match status" value="1"/>
</dbReference>
<evidence type="ECO:0000313" key="11">
    <source>
        <dbReference type="Proteomes" id="UP001151516"/>
    </source>
</evidence>
<dbReference type="PANTHER" id="PTHR12716">
    <property type="entry name" value="TRANSCRIPTION INITIATION FACTOR IIE, BETA SUBUNIT"/>
    <property type="match status" value="1"/>
</dbReference>
<comment type="subcellular location">
    <subcellularLocation>
        <location evidence="1 7">Nucleus</location>
    </subcellularLocation>
</comment>
<feature type="compositionally biased region" description="Basic and acidic residues" evidence="8">
    <location>
        <begin position="212"/>
        <end position="231"/>
    </location>
</feature>
<dbReference type="GO" id="GO:0006367">
    <property type="term" value="P:transcription initiation at RNA polymerase II promoter"/>
    <property type="evidence" value="ECO:0007669"/>
    <property type="project" value="UniProtKB-UniRule"/>
</dbReference>
<keyword evidence="11" id="KW-1185">Reference proteome</keyword>
<evidence type="ECO:0000256" key="3">
    <source>
        <dbReference type="ARBA" id="ARBA00023125"/>
    </source>
</evidence>
<dbReference type="EMBL" id="JANBTX010000098">
    <property type="protein sequence ID" value="KAJ2686668.1"/>
    <property type="molecule type" value="Genomic_DNA"/>
</dbReference>
<protein>
    <recommendedName>
        <fullName evidence="7">Transcription initiation factor IIE subunit beta</fullName>
    </recommendedName>
</protein>
<reference evidence="10" key="1">
    <citation type="submission" date="2022-07" db="EMBL/GenBank/DDBJ databases">
        <title>Phylogenomic reconstructions and comparative analyses of Kickxellomycotina fungi.</title>
        <authorList>
            <person name="Reynolds N.K."/>
            <person name="Stajich J.E."/>
            <person name="Barry K."/>
            <person name="Grigoriev I.V."/>
            <person name="Crous P."/>
            <person name="Smith M.E."/>
        </authorList>
    </citation>
    <scope>NUCLEOTIDE SEQUENCE</scope>
    <source>
        <strain evidence="10">CBS 109367</strain>
    </source>
</reference>
<keyword evidence="2 7" id="KW-0805">Transcription regulation</keyword>
<dbReference type="AlphaFoldDB" id="A0A9W8L2K5"/>
<comment type="function">
    <text evidence="6 7">Recruits TFIIH to the initiation complex and stimulates the RNA polymerase II C-terminal domain kinase and DNA-dependent ATPase activities of TFIIH. Both TFIIH and TFIIE are required for promoter clearance by RNA polymerase.</text>
</comment>
<keyword evidence="3 7" id="KW-0238">DNA-binding</keyword>